<dbReference type="AlphaFoldDB" id="A0A1H1Z2T9"/>
<keyword evidence="4" id="KW-1185">Reference proteome</keyword>
<feature type="region of interest" description="Disordered" evidence="1">
    <location>
        <begin position="27"/>
        <end position="51"/>
    </location>
</feature>
<dbReference type="InterPro" id="IPR019545">
    <property type="entry name" value="DM13_domain"/>
</dbReference>
<reference evidence="4" key="1">
    <citation type="submission" date="2016-10" db="EMBL/GenBank/DDBJ databases">
        <authorList>
            <person name="Varghese N."/>
            <person name="Submissions S."/>
        </authorList>
    </citation>
    <scope>NUCLEOTIDE SEQUENCE [LARGE SCALE GENOMIC DNA]</scope>
    <source>
        <strain evidence="4">IMMIB L-1606</strain>
    </source>
</reference>
<dbReference type="Pfam" id="PF10517">
    <property type="entry name" value="DM13"/>
    <property type="match status" value="1"/>
</dbReference>
<dbReference type="EMBL" id="LT629779">
    <property type="protein sequence ID" value="SDT27919.1"/>
    <property type="molecule type" value="Genomic_DNA"/>
</dbReference>
<feature type="compositionally biased region" description="Pro residues" evidence="1">
    <location>
        <begin position="35"/>
        <end position="49"/>
    </location>
</feature>
<evidence type="ECO:0000259" key="2">
    <source>
        <dbReference type="PROSITE" id="PS51549"/>
    </source>
</evidence>
<organism evidence="3 4">
    <name type="scientific">Pseudarthrobacter equi</name>
    <dbReference type="NCBI Taxonomy" id="728066"/>
    <lineage>
        <taxon>Bacteria</taxon>
        <taxon>Bacillati</taxon>
        <taxon>Actinomycetota</taxon>
        <taxon>Actinomycetes</taxon>
        <taxon>Micrococcales</taxon>
        <taxon>Micrococcaceae</taxon>
        <taxon>Pseudarthrobacter</taxon>
    </lineage>
</organism>
<dbReference type="Proteomes" id="UP000198751">
    <property type="component" value="Chromosome I"/>
</dbReference>
<evidence type="ECO:0000256" key="1">
    <source>
        <dbReference type="SAM" id="MobiDB-lite"/>
    </source>
</evidence>
<accession>A0A1H1Z2T9</accession>
<evidence type="ECO:0000313" key="3">
    <source>
        <dbReference type="EMBL" id="SDT27919.1"/>
    </source>
</evidence>
<name>A0A1H1Z2T9_9MICC</name>
<dbReference type="PROSITE" id="PS51549">
    <property type="entry name" value="DM13"/>
    <property type="match status" value="1"/>
</dbReference>
<protein>
    <recommendedName>
        <fullName evidence="2">DM13 domain-containing protein</fullName>
    </recommendedName>
</protein>
<evidence type="ECO:0000313" key="4">
    <source>
        <dbReference type="Proteomes" id="UP000198751"/>
    </source>
</evidence>
<sequence>MYKRVFIALAVAGCLAGCTYTEPVPTESVESAERPPSPGLPQPPAPAPSVVPRTLQGQFQSQAAVTLGTATIRVADSGTVLQLDGFTTGAGDDLRLMLSPGILAPDSTGQPGLSSSTLIELGPLSGSPQQRIDIDARMWSAMPSPVRSVVVYNYADKTTYATANLS</sequence>
<feature type="domain" description="DM13" evidence="2">
    <location>
        <begin position="57"/>
        <end position="166"/>
    </location>
</feature>
<gene>
    <name evidence="3" type="ORF">SAMN04489743_2264</name>
</gene>
<proteinExistence type="predicted"/>